<feature type="compositionally biased region" description="Basic and acidic residues" evidence="3">
    <location>
        <begin position="1"/>
        <end position="14"/>
    </location>
</feature>
<dbReference type="InterPro" id="IPR001647">
    <property type="entry name" value="HTH_TetR"/>
</dbReference>
<dbReference type="Pfam" id="PF00440">
    <property type="entry name" value="TetR_N"/>
    <property type="match status" value="1"/>
</dbReference>
<dbReference type="OrthoDB" id="5982141at2"/>
<dbReference type="Proteomes" id="UP000441399">
    <property type="component" value="Unassembled WGS sequence"/>
</dbReference>
<feature type="DNA-binding region" description="H-T-H motif" evidence="2">
    <location>
        <begin position="50"/>
        <end position="69"/>
    </location>
</feature>
<accession>A0A5S9P3Q8</accession>
<dbReference type="InterPro" id="IPR050624">
    <property type="entry name" value="HTH-type_Tx_Regulator"/>
</dbReference>
<dbReference type="InterPro" id="IPR049513">
    <property type="entry name" value="TetR_C_40"/>
</dbReference>
<evidence type="ECO:0000259" key="4">
    <source>
        <dbReference type="PROSITE" id="PS50977"/>
    </source>
</evidence>
<evidence type="ECO:0000256" key="2">
    <source>
        <dbReference type="PROSITE-ProRule" id="PRU00335"/>
    </source>
</evidence>
<gene>
    <name evidence="5" type="ORF">OPDIPICF_04174</name>
</gene>
<name>A0A5S9P3Q8_9GAMM</name>
<dbReference type="AlphaFoldDB" id="A0A5S9P3Q8"/>
<dbReference type="PANTHER" id="PTHR43479:SF11">
    <property type="entry name" value="ACREF_ENVCD OPERON REPRESSOR-RELATED"/>
    <property type="match status" value="1"/>
</dbReference>
<proteinExistence type="predicted"/>
<keyword evidence="1 2" id="KW-0238">DNA-binding</keyword>
<dbReference type="PROSITE" id="PS50977">
    <property type="entry name" value="HTH_TETR_2"/>
    <property type="match status" value="1"/>
</dbReference>
<reference evidence="5 6" key="1">
    <citation type="submission" date="2019-11" db="EMBL/GenBank/DDBJ databases">
        <authorList>
            <person name="Holert J."/>
        </authorList>
    </citation>
    <scope>NUCLEOTIDE SEQUENCE [LARGE SCALE GENOMIC DNA]</scope>
    <source>
        <strain evidence="5">SB11_3</strain>
    </source>
</reference>
<evidence type="ECO:0000313" key="5">
    <source>
        <dbReference type="EMBL" id="CAA0098012.1"/>
    </source>
</evidence>
<evidence type="ECO:0000256" key="3">
    <source>
        <dbReference type="SAM" id="MobiDB-lite"/>
    </source>
</evidence>
<keyword evidence="6" id="KW-1185">Reference proteome</keyword>
<dbReference type="InterPro" id="IPR009057">
    <property type="entry name" value="Homeodomain-like_sf"/>
</dbReference>
<dbReference type="PRINTS" id="PR00455">
    <property type="entry name" value="HTHTETR"/>
</dbReference>
<evidence type="ECO:0000313" key="6">
    <source>
        <dbReference type="Proteomes" id="UP000441399"/>
    </source>
</evidence>
<dbReference type="PANTHER" id="PTHR43479">
    <property type="entry name" value="ACREF/ENVCD OPERON REPRESSOR-RELATED"/>
    <property type="match status" value="1"/>
</dbReference>
<dbReference type="EMBL" id="CACSIO010000004">
    <property type="protein sequence ID" value="CAA0098012.1"/>
    <property type="molecule type" value="Genomic_DNA"/>
</dbReference>
<dbReference type="Gene3D" id="1.10.357.10">
    <property type="entry name" value="Tetracycline Repressor, domain 2"/>
    <property type="match status" value="1"/>
</dbReference>
<dbReference type="GO" id="GO:0003677">
    <property type="term" value="F:DNA binding"/>
    <property type="evidence" value="ECO:0007669"/>
    <property type="project" value="UniProtKB-UniRule"/>
</dbReference>
<dbReference type="SUPFAM" id="SSF46689">
    <property type="entry name" value="Homeodomain-like"/>
    <property type="match status" value="1"/>
</dbReference>
<sequence>MNKSKPDRPSKDESSAPPTSRGAKRKKRTRLKLLNSAMALFSRKDAQDVTINDITEGADVGFGTFYNHFESKDAIYEAVLFYAFDSFGEVVDAHLDRINDPAEKISTALRLTLREAKLKKDWGRFLVREAFSEMGLSSGLAPRLARDIDEGISQGRFKHGDIDLMTLVIGASTVGCISIGLGEDSTHPQLEEDKTLGQRFIEHALKTLGLPDDEANRLAIVPLPDDDLSERAF</sequence>
<dbReference type="Pfam" id="PF21306">
    <property type="entry name" value="TetR_C_40"/>
    <property type="match status" value="1"/>
</dbReference>
<feature type="region of interest" description="Disordered" evidence="3">
    <location>
        <begin position="1"/>
        <end position="27"/>
    </location>
</feature>
<evidence type="ECO:0000256" key="1">
    <source>
        <dbReference type="ARBA" id="ARBA00023125"/>
    </source>
</evidence>
<feature type="domain" description="HTH tetR-type" evidence="4">
    <location>
        <begin position="27"/>
        <end position="87"/>
    </location>
</feature>
<protein>
    <submittedName>
        <fullName evidence="5">Putative HTH-type transcriptional regulator</fullName>
    </submittedName>
</protein>
<organism evidence="5 6">
    <name type="scientific">BD1-7 clade bacterium</name>
    <dbReference type="NCBI Taxonomy" id="2029982"/>
    <lineage>
        <taxon>Bacteria</taxon>
        <taxon>Pseudomonadati</taxon>
        <taxon>Pseudomonadota</taxon>
        <taxon>Gammaproteobacteria</taxon>
        <taxon>Cellvibrionales</taxon>
        <taxon>Spongiibacteraceae</taxon>
        <taxon>BD1-7 clade</taxon>
    </lineage>
</organism>